<protein>
    <recommendedName>
        <fullName evidence="4">Secreted protein</fullName>
    </recommendedName>
</protein>
<sequence>MAGVGSLAALVLLLAAPAHADTTEPVDDIPTFHHHLTVEVGAPSSPSVPAKTGSGTTQGLGLCAFEQYGDYLHLSSTPPAATSGHGWWVNVNCSATTAVVTITLQSRKVGGVWTPRATGQKVVYSGGGSANRAAARAVCANLVEKVEWRSMIDVDLVGYDDAPTKTYSPVASLYCG</sequence>
<keyword evidence="1" id="KW-0732">Signal</keyword>
<keyword evidence="3" id="KW-1185">Reference proteome</keyword>
<accession>A0A919P4W3</accession>
<evidence type="ECO:0000313" key="3">
    <source>
        <dbReference type="Proteomes" id="UP000632740"/>
    </source>
</evidence>
<organism evidence="2 3">
    <name type="scientific">Cellulomonas chitinilytica</name>
    <dbReference type="NCBI Taxonomy" id="398759"/>
    <lineage>
        <taxon>Bacteria</taxon>
        <taxon>Bacillati</taxon>
        <taxon>Actinomycetota</taxon>
        <taxon>Actinomycetes</taxon>
        <taxon>Micrococcales</taxon>
        <taxon>Cellulomonadaceae</taxon>
        <taxon>Cellulomonas</taxon>
    </lineage>
</organism>
<reference evidence="2" key="1">
    <citation type="submission" date="2021-01" db="EMBL/GenBank/DDBJ databases">
        <title>Whole genome shotgun sequence of Cellulomonas chitinilytica NBRC 110799.</title>
        <authorList>
            <person name="Komaki H."/>
            <person name="Tamura T."/>
        </authorList>
    </citation>
    <scope>NUCLEOTIDE SEQUENCE</scope>
    <source>
        <strain evidence="2">NBRC 110799</strain>
    </source>
</reference>
<evidence type="ECO:0000313" key="2">
    <source>
        <dbReference type="EMBL" id="GIG21676.1"/>
    </source>
</evidence>
<comment type="caution">
    <text evidence="2">The sequence shown here is derived from an EMBL/GenBank/DDBJ whole genome shotgun (WGS) entry which is preliminary data.</text>
</comment>
<gene>
    <name evidence="2" type="ORF">Cch01nite_24000</name>
</gene>
<dbReference type="AlphaFoldDB" id="A0A919P4W3"/>
<dbReference type="Proteomes" id="UP000632740">
    <property type="component" value="Unassembled WGS sequence"/>
</dbReference>
<evidence type="ECO:0008006" key="4">
    <source>
        <dbReference type="Google" id="ProtNLM"/>
    </source>
</evidence>
<feature type="signal peptide" evidence="1">
    <location>
        <begin position="1"/>
        <end position="20"/>
    </location>
</feature>
<evidence type="ECO:0000256" key="1">
    <source>
        <dbReference type="SAM" id="SignalP"/>
    </source>
</evidence>
<proteinExistence type="predicted"/>
<feature type="chain" id="PRO_5037023555" description="Secreted protein" evidence="1">
    <location>
        <begin position="21"/>
        <end position="176"/>
    </location>
</feature>
<dbReference type="EMBL" id="BONK01000007">
    <property type="protein sequence ID" value="GIG21676.1"/>
    <property type="molecule type" value="Genomic_DNA"/>
</dbReference>
<name>A0A919P4W3_9CELL</name>